<dbReference type="EMBL" id="BJMM01000004">
    <property type="protein sequence ID" value="GEB48632.1"/>
    <property type="molecule type" value="Genomic_DNA"/>
</dbReference>
<keyword evidence="3" id="KW-1185">Reference proteome</keyword>
<gene>
    <name evidence="2" type="ORF">SCA03_11830</name>
</gene>
<evidence type="ECO:0000256" key="1">
    <source>
        <dbReference type="SAM" id="MobiDB-lite"/>
    </source>
</evidence>
<proteinExistence type="predicted"/>
<name>A0A4Y3QTT8_STRCI</name>
<evidence type="ECO:0000313" key="3">
    <source>
        <dbReference type="Proteomes" id="UP000319210"/>
    </source>
</evidence>
<protein>
    <submittedName>
        <fullName evidence="2">Uncharacterized protein</fullName>
    </submittedName>
</protein>
<organism evidence="2 3">
    <name type="scientific">Streptomyces cacaoi</name>
    <dbReference type="NCBI Taxonomy" id="1898"/>
    <lineage>
        <taxon>Bacteria</taxon>
        <taxon>Bacillati</taxon>
        <taxon>Actinomycetota</taxon>
        <taxon>Actinomycetes</taxon>
        <taxon>Kitasatosporales</taxon>
        <taxon>Streptomycetaceae</taxon>
        <taxon>Streptomyces</taxon>
    </lineage>
</organism>
<dbReference type="Proteomes" id="UP000319210">
    <property type="component" value="Unassembled WGS sequence"/>
</dbReference>
<evidence type="ECO:0000313" key="2">
    <source>
        <dbReference type="EMBL" id="GEB48632.1"/>
    </source>
</evidence>
<dbReference type="AlphaFoldDB" id="A0A4Y3QTT8"/>
<sequence length="84" mass="8548">MTRPCRPDSWELIRPSCTVPGALCAADRDETPISTVAGTTTLVTDNNTGVKFTETATEAIPGTPGPVPGSTVQGHGPWAGGVIG</sequence>
<comment type="caution">
    <text evidence="2">The sequence shown here is derived from an EMBL/GenBank/DDBJ whole genome shotgun (WGS) entry which is preliminary data.</text>
</comment>
<feature type="region of interest" description="Disordered" evidence="1">
    <location>
        <begin position="58"/>
        <end position="84"/>
    </location>
</feature>
<accession>A0A4Y3QTT8</accession>
<reference evidence="2 3" key="1">
    <citation type="submission" date="2019-06" db="EMBL/GenBank/DDBJ databases">
        <title>Whole genome shotgun sequence of Streptomyces cacaoi subsp. cacaoi NBRC 12748.</title>
        <authorList>
            <person name="Hosoyama A."/>
            <person name="Uohara A."/>
            <person name="Ohji S."/>
            <person name="Ichikawa N."/>
        </authorList>
    </citation>
    <scope>NUCLEOTIDE SEQUENCE [LARGE SCALE GENOMIC DNA]</scope>
    <source>
        <strain evidence="2 3">NBRC 12748</strain>
    </source>
</reference>